<dbReference type="AlphaFoldDB" id="A0A3S4JQB3"/>
<dbReference type="RefSeq" id="WP_054306799.1">
    <property type="nucleotide sequence ID" value="NZ_CAMIPJ010000001.1"/>
</dbReference>
<dbReference type="Pfam" id="PF06761">
    <property type="entry name" value="IcmF-related"/>
    <property type="match status" value="1"/>
</dbReference>
<dbReference type="InterPro" id="IPR017731">
    <property type="entry name" value="TssM1-like"/>
</dbReference>
<reference evidence="6 8" key="1">
    <citation type="submission" date="2018-12" db="EMBL/GenBank/DDBJ databases">
        <authorList>
            <consortium name="Pathogen Informatics"/>
        </authorList>
    </citation>
    <scope>NUCLEOTIDE SEQUENCE [LARGE SCALE GENOMIC DNA]</scope>
    <source>
        <strain evidence="7 9">NCTC12971</strain>
        <strain evidence="6 8">NCTC9419</strain>
    </source>
</reference>
<dbReference type="InterPro" id="IPR027417">
    <property type="entry name" value="P-loop_NTPase"/>
</dbReference>
<keyword evidence="1" id="KW-0812">Transmembrane</keyword>
<feature type="domain" description="IcmF-related" evidence="3">
    <location>
        <begin position="538"/>
        <end position="842"/>
    </location>
</feature>
<dbReference type="Pfam" id="PF06744">
    <property type="entry name" value="IcmF_C"/>
    <property type="match status" value="1"/>
</dbReference>
<dbReference type="EMBL" id="LR590463">
    <property type="protein sequence ID" value="VTP64109.1"/>
    <property type="molecule type" value="Genomic_DNA"/>
</dbReference>
<evidence type="ECO:0000259" key="5">
    <source>
        <dbReference type="Pfam" id="PF21070"/>
    </source>
</evidence>
<organism evidence="6 8">
    <name type="scientific">Serratia rubidaea</name>
    <name type="common">Serratia marinorubra</name>
    <dbReference type="NCBI Taxonomy" id="61652"/>
    <lineage>
        <taxon>Bacteria</taxon>
        <taxon>Pseudomonadati</taxon>
        <taxon>Pseudomonadota</taxon>
        <taxon>Gammaproteobacteria</taxon>
        <taxon>Enterobacterales</taxon>
        <taxon>Yersiniaceae</taxon>
        <taxon>Serratia</taxon>
    </lineage>
</organism>
<dbReference type="InterPro" id="IPR009612">
    <property type="entry name" value="IcmF-rel"/>
</dbReference>
<name>A0A3S4JQB3_SERRU</name>
<dbReference type="NCBIfam" id="TIGR03348">
    <property type="entry name" value="VI_IcmF"/>
    <property type="match status" value="1"/>
</dbReference>
<proteinExistence type="predicted"/>
<evidence type="ECO:0000313" key="6">
    <source>
        <dbReference type="EMBL" id="VEA67936.1"/>
    </source>
</evidence>
<gene>
    <name evidence="7" type="ORF">NCTC12971_03514</name>
    <name evidence="6" type="ORF">NCTC9419_00134</name>
</gene>
<dbReference type="SUPFAM" id="SSF52540">
    <property type="entry name" value="P-loop containing nucleoside triphosphate hydrolases"/>
    <property type="match status" value="1"/>
</dbReference>
<dbReference type="InterPro" id="IPR053156">
    <property type="entry name" value="T6SS_TssM-like"/>
</dbReference>
<feature type="transmembrane region" description="Helical" evidence="1">
    <location>
        <begin position="48"/>
        <end position="66"/>
    </location>
</feature>
<evidence type="ECO:0000259" key="2">
    <source>
        <dbReference type="Pfam" id="PF06744"/>
    </source>
</evidence>
<dbReference type="GeneID" id="61766364"/>
<keyword evidence="1" id="KW-1133">Transmembrane helix</keyword>
<dbReference type="InterPro" id="IPR010623">
    <property type="entry name" value="IcmF_C"/>
</dbReference>
<feature type="domain" description="Type VI secretion system component TssM1 helical" evidence="5">
    <location>
        <begin position="1001"/>
        <end position="1090"/>
    </location>
</feature>
<feature type="transmembrane region" description="Helical" evidence="1">
    <location>
        <begin position="478"/>
        <end position="499"/>
    </location>
</feature>
<feature type="transmembrane region" description="Helical" evidence="1">
    <location>
        <begin position="12"/>
        <end position="36"/>
    </location>
</feature>
<evidence type="ECO:0000259" key="4">
    <source>
        <dbReference type="Pfam" id="PF14331"/>
    </source>
</evidence>
<dbReference type="InterPro" id="IPR025743">
    <property type="entry name" value="TssM1_N"/>
</dbReference>
<evidence type="ECO:0000259" key="3">
    <source>
        <dbReference type="Pfam" id="PF06761"/>
    </source>
</evidence>
<evidence type="ECO:0000256" key="1">
    <source>
        <dbReference type="SAM" id="Phobius"/>
    </source>
</evidence>
<accession>A0A3S4JQB3</accession>
<dbReference type="Proteomes" id="UP000307968">
    <property type="component" value="Chromosome"/>
</dbReference>
<feature type="domain" description="Type VI secretion system component TssM1 N-terminal" evidence="4">
    <location>
        <begin position="211"/>
        <end position="486"/>
    </location>
</feature>
<protein>
    <submittedName>
        <fullName evidence="6">Uncharacterized protein conserved in bacteria</fullName>
    </submittedName>
</protein>
<dbReference type="Pfam" id="PF14331">
    <property type="entry name" value="IcmF-related_N"/>
    <property type="match status" value="1"/>
</dbReference>
<dbReference type="PANTHER" id="PTHR36153:SF1">
    <property type="entry name" value="TYPE VI SECRETION SYSTEM COMPONENT TSSM1"/>
    <property type="match status" value="1"/>
</dbReference>
<sequence length="1214" mass="135841">MLSTLFSIITSRLLWGFAGISALAFIIWMIGPLVAIGDYRPLEPELNRIITIAVIYLIWVLCRIVPRIYSAWFNRKLLSNLRASEQTPADDADAKAEPQQDQLLAQRFDEAAQLLKKARFAPGQGDKHRWMTRFSRQYLYQLPWYVIIGAPGAGKTTALVNSGLHFPLADRFGKSALRGVGGTRNCDWWFTNDAVLLDTAGRYTTQESQREEDAGEWKSFVNLLKKYRTRQPINGVMVTISVADLMTESAEARNAQASALRKRLIELHEQLGIHFPVYVMVTKTDLLNGFMAYFSGFDKAQRDQIWGFTFPYERSRQPDFNLSGEFEQQYTLLQQRLDAALPDTLLVEHDARQRSESYLFPQEFAALRPLLAQYLDVVFATSSFETRFTPRGIYFTSGTQEGLPFDRVMGELNRYLQLPSNGAQGNGGQTSWDSVNDEAPIPAAKGQSFFLKETLESVIFQESGLAGSNRWWEYRNRALHWAGYIGLALVLVILGIFWFTSYGNNKAYLAEVSAKAPSVERQGQGLTQLDSGDMFALLPFLNSVLHLPDSQNFSLDDPPFTYRMGLYRGDQVSDASNALYQKTLKELLLPQVAQQIATTLRNDNHGDADFSYEALKAYQMLYLPKQYDGKFLRAWVMLNLQRNLPQGSTKKQLQQLEWHLSQLLDGQIQASPYARDEALVTQAQAAINRAPLSQRVYGRLKRLLLNQTEIKPVRLVDLAGPQTELAFSRKSGKPVTDGIPGLFTPQGYWKAFDSNIDKVTDTLRQEDVWVLNTQTPEQKSADLTKTVRQLYMQDFIDVWDELLGDIQLAHIGNLTQRISSARLLSGNPSPMRNLLVNVGKNVTLREEKDAEEARSLADKAGESINQSANRTLEALFTNRTNNADGDVSTQPEQVVMAHFAPLLELAQGQGEGSKAIVFDGVLKQVDELYSYLTAVQGAANSGMSAPPSDVIPRLQAESGRLPTPFKQMLLSLAIGASSDTQRKEMENVKKRISFEVGSFCRQAIAGRYPLSSRSQRDVTPDDLARMFAPNSGLMDSFFRDNLQGKVDTTRANWRFTPGVDGKTLPGGEGILRSFQQAQRIRDAFFANGTATPSYRVTVRPVRMDNDILNMTLDIDGQLFKYSHGPLVPLVVSWPGTRNTNQVHLQLALANGTTASRLTSGPWALNRMVDMASLSAGGSSLSRQATFNLDGHRVTLEFTANSIRNPFQLPAFSCP</sequence>
<feature type="domain" description="Type VI secretion system IcmF C-terminal" evidence="2">
    <location>
        <begin position="1097"/>
        <end position="1201"/>
    </location>
</feature>
<evidence type="ECO:0000313" key="8">
    <source>
        <dbReference type="Proteomes" id="UP000271603"/>
    </source>
</evidence>
<dbReference type="STRING" id="61652.AXX16_2277"/>
<dbReference type="PANTHER" id="PTHR36153">
    <property type="entry name" value="INNER MEMBRANE PROTEIN-RELATED"/>
    <property type="match status" value="1"/>
</dbReference>
<dbReference type="Pfam" id="PF21070">
    <property type="entry name" value="IcmF_helical"/>
    <property type="match status" value="1"/>
</dbReference>
<keyword evidence="1" id="KW-0472">Membrane</keyword>
<evidence type="ECO:0000313" key="7">
    <source>
        <dbReference type="EMBL" id="VTP64109.1"/>
    </source>
</evidence>
<dbReference type="Proteomes" id="UP000271603">
    <property type="component" value="Chromosome"/>
</dbReference>
<dbReference type="InterPro" id="IPR048677">
    <property type="entry name" value="TssM1_hel"/>
</dbReference>
<dbReference type="EMBL" id="LR134155">
    <property type="protein sequence ID" value="VEA67936.1"/>
    <property type="molecule type" value="Genomic_DNA"/>
</dbReference>
<evidence type="ECO:0000313" key="9">
    <source>
        <dbReference type="Proteomes" id="UP000307968"/>
    </source>
</evidence>